<feature type="transmembrane region" description="Helical" evidence="2">
    <location>
        <begin position="26"/>
        <end position="45"/>
    </location>
</feature>
<sequence>MGTLHPAYRSILLTVWQQHRNLGPRWLLPGLLSGMVLIALTLSFLQGSAALVPRLLGGFSGIGLLTLWCVLFASLRQQNHPIRAHLLPAHLPRLRGVAAGSMLLTGSVIGLLLSVSVRENFGEALAWSLGAGLLMLLIAACMRWIRLSLLIWLGVATAGWWTATTPWRTLWQGLQTWYTTQPASLALVAVLVLPWCVTRLLQAGGAAHFESYRQQERARALLLQQAGGSKYNPKLFGPLAFGLWRAFTWPSPLWNWQQAWQHGTLGIQLTIGGSAINPLLGLAANLHRNRREQTLLMLLPGMPRGTALNTQMARRVLIQFFAQWGGAFLLVLWIVRQSGGAPLTSFNGLHVLLASLPLCGLLLRDGSRLPAPSSNFWGLVFPALILLSALLAALQSWGVGRDLCRAARKRCPSAAGPERGKPVDSLRRQGRKFSPSSANAVHTLVRCSRLAANGAELRPRLYLICQRPTRSRPPKATAPPPMPLTHPPDKAWACWRWAHWASCMATSAPARCTRCRRFFSPPRA</sequence>
<keyword evidence="2" id="KW-0812">Transmembrane</keyword>
<feature type="transmembrane region" description="Helical" evidence="2">
    <location>
        <begin position="147"/>
        <end position="163"/>
    </location>
</feature>
<feature type="region of interest" description="Disordered" evidence="1">
    <location>
        <begin position="413"/>
        <end position="435"/>
    </location>
</feature>
<accession>A0ABT5KRW9</accession>
<dbReference type="RefSeq" id="WP_273596779.1">
    <property type="nucleotide sequence ID" value="NZ_JAQQXS010000008.1"/>
</dbReference>
<evidence type="ECO:0000313" key="3">
    <source>
        <dbReference type="EMBL" id="MDC8785670.1"/>
    </source>
</evidence>
<proteinExistence type="predicted"/>
<organism evidence="3 4">
    <name type="scientific">Roseateles koreensis</name>
    <dbReference type="NCBI Taxonomy" id="2987526"/>
    <lineage>
        <taxon>Bacteria</taxon>
        <taxon>Pseudomonadati</taxon>
        <taxon>Pseudomonadota</taxon>
        <taxon>Betaproteobacteria</taxon>
        <taxon>Burkholderiales</taxon>
        <taxon>Sphaerotilaceae</taxon>
        <taxon>Roseateles</taxon>
    </lineage>
</organism>
<reference evidence="3 4" key="1">
    <citation type="submission" date="2022-10" db="EMBL/GenBank/DDBJ databases">
        <title>paucibacter sp. hw8 Genome sequencing.</title>
        <authorList>
            <person name="Park S."/>
        </authorList>
    </citation>
    <scope>NUCLEOTIDE SEQUENCE [LARGE SCALE GENOMIC DNA]</scope>
    <source>
        <strain evidence="4">hw8</strain>
    </source>
</reference>
<feature type="transmembrane region" description="Helical" evidence="2">
    <location>
        <begin position="376"/>
        <end position="398"/>
    </location>
</feature>
<keyword evidence="4" id="KW-1185">Reference proteome</keyword>
<feature type="transmembrane region" description="Helical" evidence="2">
    <location>
        <begin position="121"/>
        <end position="140"/>
    </location>
</feature>
<feature type="transmembrane region" description="Helical" evidence="2">
    <location>
        <begin position="51"/>
        <end position="75"/>
    </location>
</feature>
<feature type="transmembrane region" description="Helical" evidence="2">
    <location>
        <begin position="316"/>
        <end position="335"/>
    </location>
</feature>
<keyword evidence="2" id="KW-1133">Transmembrane helix</keyword>
<dbReference type="EMBL" id="JAQQXS010000008">
    <property type="protein sequence ID" value="MDC8785670.1"/>
    <property type="molecule type" value="Genomic_DNA"/>
</dbReference>
<feature type="compositionally biased region" description="Basic and acidic residues" evidence="1">
    <location>
        <begin position="418"/>
        <end position="427"/>
    </location>
</feature>
<comment type="caution">
    <text evidence="3">The sequence shown here is derived from an EMBL/GenBank/DDBJ whole genome shotgun (WGS) entry which is preliminary data.</text>
</comment>
<keyword evidence="2" id="KW-0472">Membrane</keyword>
<protein>
    <submittedName>
        <fullName evidence="3">Uncharacterized protein</fullName>
    </submittedName>
</protein>
<evidence type="ECO:0000256" key="2">
    <source>
        <dbReference type="SAM" id="Phobius"/>
    </source>
</evidence>
<gene>
    <name evidence="3" type="ORF">PRZ01_10745</name>
</gene>
<dbReference type="Proteomes" id="UP001219862">
    <property type="component" value="Unassembled WGS sequence"/>
</dbReference>
<evidence type="ECO:0000313" key="4">
    <source>
        <dbReference type="Proteomes" id="UP001219862"/>
    </source>
</evidence>
<name>A0ABT5KRW9_9BURK</name>
<feature type="transmembrane region" description="Helical" evidence="2">
    <location>
        <begin position="96"/>
        <end position="115"/>
    </location>
</feature>
<feature type="transmembrane region" description="Helical" evidence="2">
    <location>
        <begin position="183"/>
        <end position="201"/>
    </location>
</feature>
<evidence type="ECO:0000256" key="1">
    <source>
        <dbReference type="SAM" id="MobiDB-lite"/>
    </source>
</evidence>